<evidence type="ECO:0000313" key="2">
    <source>
        <dbReference type="EMBL" id="RZT85141.1"/>
    </source>
</evidence>
<feature type="region of interest" description="Disordered" evidence="1">
    <location>
        <begin position="125"/>
        <end position="183"/>
    </location>
</feature>
<accession>A0A4Q7UW94</accession>
<evidence type="ECO:0000256" key="1">
    <source>
        <dbReference type="SAM" id="MobiDB-lite"/>
    </source>
</evidence>
<feature type="compositionally biased region" description="Basic and acidic residues" evidence="1">
    <location>
        <begin position="7"/>
        <end position="18"/>
    </location>
</feature>
<dbReference type="RefSeq" id="WP_130289651.1">
    <property type="nucleotide sequence ID" value="NZ_SHKL01000001.1"/>
</dbReference>
<name>A0A4Q7UW94_PSEST</name>
<feature type="compositionally biased region" description="Basic and acidic residues" evidence="1">
    <location>
        <begin position="138"/>
        <end position="151"/>
    </location>
</feature>
<comment type="caution">
    <text evidence="2">The sequence shown here is derived from an EMBL/GenBank/DDBJ whole genome shotgun (WGS) entry which is preliminary data.</text>
</comment>
<dbReference type="EMBL" id="SHKL01000001">
    <property type="protein sequence ID" value="RZT85141.1"/>
    <property type="molecule type" value="Genomic_DNA"/>
</dbReference>
<sequence>MTAGTGARDEHGPWHEDGPGPSPGSSSGSCGAHAGIGADLRGTALHLLDRVREVVEPLGESGGPAPDPDSAPAPGSAGACQACPVCAVIAMLRGERSELATRLAEHATGLLAVLKAVLEADAARERGGGENAHPPTGRADHAHSGRADHAHTASGARPESGTRRPGPHRPSGRPVQRIVVHRR</sequence>
<feature type="region of interest" description="Disordered" evidence="1">
    <location>
        <begin position="1"/>
        <end position="35"/>
    </location>
</feature>
<dbReference type="AlphaFoldDB" id="A0A4Q7UW94"/>
<dbReference type="Proteomes" id="UP000291591">
    <property type="component" value="Unassembled WGS sequence"/>
</dbReference>
<proteinExistence type="predicted"/>
<keyword evidence="3" id="KW-1185">Reference proteome</keyword>
<organism evidence="2 3">
    <name type="scientific">Pseudonocardia sediminis</name>
    <dbReference type="NCBI Taxonomy" id="1397368"/>
    <lineage>
        <taxon>Bacteria</taxon>
        <taxon>Bacillati</taxon>
        <taxon>Actinomycetota</taxon>
        <taxon>Actinomycetes</taxon>
        <taxon>Pseudonocardiales</taxon>
        <taxon>Pseudonocardiaceae</taxon>
        <taxon>Pseudonocardia</taxon>
    </lineage>
</organism>
<feature type="region of interest" description="Disordered" evidence="1">
    <location>
        <begin position="55"/>
        <end position="79"/>
    </location>
</feature>
<gene>
    <name evidence="2" type="ORF">EV383_2005</name>
</gene>
<reference evidence="2 3" key="1">
    <citation type="submission" date="2019-02" db="EMBL/GenBank/DDBJ databases">
        <title>Sequencing the genomes of 1000 actinobacteria strains.</title>
        <authorList>
            <person name="Klenk H.-P."/>
        </authorList>
    </citation>
    <scope>NUCLEOTIDE SEQUENCE [LARGE SCALE GENOMIC DNA]</scope>
    <source>
        <strain evidence="2 3">DSM 45779</strain>
    </source>
</reference>
<evidence type="ECO:0000313" key="3">
    <source>
        <dbReference type="Proteomes" id="UP000291591"/>
    </source>
</evidence>
<dbReference type="OrthoDB" id="5244810at2"/>
<protein>
    <submittedName>
        <fullName evidence="2">Uncharacterized protein</fullName>
    </submittedName>
</protein>